<dbReference type="InterPro" id="IPR036097">
    <property type="entry name" value="HisK_dim/P_sf"/>
</dbReference>
<evidence type="ECO:0000256" key="5">
    <source>
        <dbReference type="ARBA" id="ARBA00022553"/>
    </source>
</evidence>
<dbReference type="InterPro" id="IPR003661">
    <property type="entry name" value="HisK_dim/P_dom"/>
</dbReference>
<evidence type="ECO:0000256" key="13">
    <source>
        <dbReference type="ARBA" id="ARBA00023136"/>
    </source>
</evidence>
<evidence type="ECO:0000256" key="6">
    <source>
        <dbReference type="ARBA" id="ARBA00022679"/>
    </source>
</evidence>
<proteinExistence type="predicted"/>
<dbReference type="InterPro" id="IPR004358">
    <property type="entry name" value="Sig_transdc_His_kin-like_C"/>
</dbReference>
<feature type="domain" description="Histidine kinase" evidence="15">
    <location>
        <begin position="239"/>
        <end position="458"/>
    </location>
</feature>
<dbReference type="EC" id="2.7.13.3" evidence="3"/>
<keyword evidence="13 14" id="KW-0472">Membrane</keyword>
<dbReference type="PATRIC" id="fig|1121290.3.peg.1408"/>
<comment type="subcellular location">
    <subcellularLocation>
        <location evidence="2">Cell membrane</location>
        <topology evidence="2">Multi-pass membrane protein</topology>
    </subcellularLocation>
</comment>
<evidence type="ECO:0000313" key="16">
    <source>
        <dbReference type="EMBL" id="OFI05949.1"/>
    </source>
</evidence>
<keyword evidence="7 14" id="KW-0812">Transmembrane</keyword>
<organism evidence="16 17">
    <name type="scientific">Clostridium acetireducens DSM 10703</name>
    <dbReference type="NCBI Taxonomy" id="1121290"/>
    <lineage>
        <taxon>Bacteria</taxon>
        <taxon>Bacillati</taxon>
        <taxon>Bacillota</taxon>
        <taxon>Clostridia</taxon>
        <taxon>Eubacteriales</taxon>
        <taxon>Clostridiaceae</taxon>
        <taxon>Clostridium</taxon>
    </lineage>
</organism>
<dbReference type="SMART" id="SM00387">
    <property type="entry name" value="HATPase_c"/>
    <property type="match status" value="1"/>
</dbReference>
<evidence type="ECO:0000256" key="8">
    <source>
        <dbReference type="ARBA" id="ARBA00022741"/>
    </source>
</evidence>
<dbReference type="Pfam" id="PF02518">
    <property type="entry name" value="HATPase_c"/>
    <property type="match status" value="1"/>
</dbReference>
<evidence type="ECO:0000256" key="11">
    <source>
        <dbReference type="ARBA" id="ARBA00022989"/>
    </source>
</evidence>
<dbReference type="GO" id="GO:0005524">
    <property type="term" value="F:ATP binding"/>
    <property type="evidence" value="ECO:0007669"/>
    <property type="project" value="UniProtKB-KW"/>
</dbReference>
<keyword evidence="17" id="KW-1185">Reference proteome</keyword>
<dbReference type="Gene3D" id="1.10.287.130">
    <property type="match status" value="1"/>
</dbReference>
<dbReference type="InterPro" id="IPR050398">
    <property type="entry name" value="HssS/ArlS-like"/>
</dbReference>
<evidence type="ECO:0000256" key="10">
    <source>
        <dbReference type="ARBA" id="ARBA00022840"/>
    </source>
</evidence>
<dbReference type="OrthoDB" id="368131at2"/>
<dbReference type="SUPFAM" id="SSF47384">
    <property type="entry name" value="Homodimeric domain of signal transducing histidine kinase"/>
    <property type="match status" value="1"/>
</dbReference>
<dbReference type="InterPro" id="IPR036890">
    <property type="entry name" value="HATPase_C_sf"/>
</dbReference>
<dbReference type="SMART" id="SM00388">
    <property type="entry name" value="HisKA"/>
    <property type="match status" value="1"/>
</dbReference>
<protein>
    <recommendedName>
        <fullName evidence="3">histidine kinase</fullName>
        <ecNumber evidence="3">2.7.13.3</ecNumber>
    </recommendedName>
</protein>
<comment type="catalytic activity">
    <reaction evidence="1">
        <text>ATP + protein L-histidine = ADP + protein N-phospho-L-histidine.</text>
        <dbReference type="EC" id="2.7.13.3"/>
    </reaction>
</comment>
<feature type="transmembrane region" description="Helical" evidence="14">
    <location>
        <begin position="160"/>
        <end position="179"/>
    </location>
</feature>
<keyword evidence="8" id="KW-0547">Nucleotide-binding</keyword>
<evidence type="ECO:0000313" key="17">
    <source>
        <dbReference type="Proteomes" id="UP000175744"/>
    </source>
</evidence>
<dbReference type="InterPro" id="IPR003594">
    <property type="entry name" value="HATPase_dom"/>
</dbReference>
<reference evidence="16 17" key="1">
    <citation type="submission" date="2016-06" db="EMBL/GenBank/DDBJ databases">
        <title>Genome sequence of Clostridium acetireducens DSM 10703.</title>
        <authorList>
            <person name="Poehlein A."/>
            <person name="Fluechter S."/>
            <person name="Duerre P."/>
            <person name="Daniel R."/>
        </authorList>
    </citation>
    <scope>NUCLEOTIDE SEQUENCE [LARGE SCALE GENOMIC DNA]</scope>
    <source>
        <strain evidence="16 17">DSM 10703</strain>
    </source>
</reference>
<dbReference type="CDD" id="cd00075">
    <property type="entry name" value="HATPase"/>
    <property type="match status" value="1"/>
</dbReference>
<evidence type="ECO:0000256" key="7">
    <source>
        <dbReference type="ARBA" id="ARBA00022692"/>
    </source>
</evidence>
<dbReference type="SUPFAM" id="SSF55874">
    <property type="entry name" value="ATPase domain of HSP90 chaperone/DNA topoisomerase II/histidine kinase"/>
    <property type="match status" value="1"/>
</dbReference>
<sequence>MHSFVKYIKKYFTIFIGVMLIIIFLDVILYGIAFRNIIFRQNGEFLPTELLQQTAEHLTNKNGSYTISKEQISILKNQNVWAMVIGENGKVIWNYALPNEVPKVYSLKDMALMSKYYLCDYPVFIQNLDNGILVLGYPKESYYKITSNYMPTNIVRNTPFFILGMLILDMALLFLAYTFSKRHIAKSIVPIAEAINDLSHGKPVELKTKGDLSEIGNSLNETAAILNKKDTARANWISGVSHDIRTPLSMIMGYADRIATDTQSSQKIKEQAEIIRNQSIKIKNLVQDLNLTSQLEYDIQPLHIKELIPAKLLRKIITEQLNNGLSEKYSLELNITENVQNIKINGDENLLKRAIDNLIHNSINHNPQGCSIIVKMGRNKETWYIQVGDNGKGISQTELAKLENIPHYMNSTNDSMDLRHGLGLLIVKQIIEAHNGYMIIDSKPNQGFKVILNFREIESMKGFI</sequence>
<dbReference type="Proteomes" id="UP000175744">
    <property type="component" value="Unassembled WGS sequence"/>
</dbReference>
<dbReference type="AlphaFoldDB" id="A0A1E8EYM7"/>
<evidence type="ECO:0000256" key="14">
    <source>
        <dbReference type="SAM" id="Phobius"/>
    </source>
</evidence>
<dbReference type="CDD" id="cd00082">
    <property type="entry name" value="HisKA"/>
    <property type="match status" value="1"/>
</dbReference>
<name>A0A1E8EYM7_9CLOT</name>
<evidence type="ECO:0000256" key="3">
    <source>
        <dbReference type="ARBA" id="ARBA00012438"/>
    </source>
</evidence>
<evidence type="ECO:0000256" key="9">
    <source>
        <dbReference type="ARBA" id="ARBA00022777"/>
    </source>
</evidence>
<keyword evidence="12" id="KW-0902">Two-component regulatory system</keyword>
<dbReference type="Pfam" id="PF00512">
    <property type="entry name" value="HisKA"/>
    <property type="match status" value="1"/>
</dbReference>
<keyword evidence="11 14" id="KW-1133">Transmembrane helix</keyword>
<dbReference type="RefSeq" id="WP_070110408.1">
    <property type="nucleotide sequence ID" value="NZ_LZFO01000018.1"/>
</dbReference>
<feature type="transmembrane region" description="Helical" evidence="14">
    <location>
        <begin position="12"/>
        <end position="33"/>
    </location>
</feature>
<dbReference type="GO" id="GO:0005886">
    <property type="term" value="C:plasma membrane"/>
    <property type="evidence" value="ECO:0007669"/>
    <property type="project" value="UniProtKB-SubCell"/>
</dbReference>
<dbReference type="InterPro" id="IPR005467">
    <property type="entry name" value="His_kinase_dom"/>
</dbReference>
<evidence type="ECO:0000256" key="2">
    <source>
        <dbReference type="ARBA" id="ARBA00004651"/>
    </source>
</evidence>
<dbReference type="STRING" id="1121290.CLAOCE_14240"/>
<evidence type="ECO:0000256" key="4">
    <source>
        <dbReference type="ARBA" id="ARBA00022475"/>
    </source>
</evidence>
<evidence type="ECO:0000256" key="12">
    <source>
        <dbReference type="ARBA" id="ARBA00023012"/>
    </source>
</evidence>
<dbReference type="Gene3D" id="3.30.565.10">
    <property type="entry name" value="Histidine kinase-like ATPase, C-terminal domain"/>
    <property type="match status" value="1"/>
</dbReference>
<comment type="caution">
    <text evidence="16">The sequence shown here is derived from an EMBL/GenBank/DDBJ whole genome shotgun (WGS) entry which is preliminary data.</text>
</comment>
<dbReference type="PROSITE" id="PS50109">
    <property type="entry name" value="HIS_KIN"/>
    <property type="match status" value="1"/>
</dbReference>
<keyword evidence="9" id="KW-0418">Kinase</keyword>
<dbReference type="EMBL" id="LZFO01000018">
    <property type="protein sequence ID" value="OFI05949.1"/>
    <property type="molecule type" value="Genomic_DNA"/>
</dbReference>
<keyword evidence="4" id="KW-1003">Cell membrane</keyword>
<gene>
    <name evidence="16" type="primary">phoR_2</name>
    <name evidence="16" type="ORF">CLOACE_14240</name>
</gene>
<dbReference type="PRINTS" id="PR00344">
    <property type="entry name" value="BCTRLSENSOR"/>
</dbReference>
<dbReference type="PANTHER" id="PTHR45528">
    <property type="entry name" value="SENSOR HISTIDINE KINASE CPXA"/>
    <property type="match status" value="1"/>
</dbReference>
<evidence type="ECO:0000259" key="15">
    <source>
        <dbReference type="PROSITE" id="PS50109"/>
    </source>
</evidence>
<evidence type="ECO:0000256" key="1">
    <source>
        <dbReference type="ARBA" id="ARBA00000085"/>
    </source>
</evidence>
<keyword evidence="5" id="KW-0597">Phosphoprotein</keyword>
<keyword evidence="10" id="KW-0067">ATP-binding</keyword>
<keyword evidence="6 16" id="KW-0808">Transferase</keyword>
<accession>A0A1E8EYM7</accession>
<dbReference type="GO" id="GO:0000155">
    <property type="term" value="F:phosphorelay sensor kinase activity"/>
    <property type="evidence" value="ECO:0007669"/>
    <property type="project" value="InterPro"/>
</dbReference>
<dbReference type="PANTHER" id="PTHR45528:SF1">
    <property type="entry name" value="SENSOR HISTIDINE KINASE CPXA"/>
    <property type="match status" value="1"/>
</dbReference>